<keyword evidence="2" id="KW-1185">Reference proteome</keyword>
<feature type="transmembrane region" description="Helical" evidence="1">
    <location>
        <begin position="161"/>
        <end position="183"/>
    </location>
</feature>
<proteinExistence type="predicted"/>
<keyword evidence="1" id="KW-0812">Transmembrane</keyword>
<keyword evidence="1" id="KW-1133">Transmembrane helix</keyword>
<dbReference type="WBParaSite" id="Minc3s01303g22609">
    <property type="protein sequence ID" value="Minc3s01303g22609"/>
    <property type="gene ID" value="Minc3s01303g22609"/>
</dbReference>
<evidence type="ECO:0000313" key="2">
    <source>
        <dbReference type="Proteomes" id="UP000887563"/>
    </source>
</evidence>
<protein>
    <submittedName>
        <fullName evidence="3">Candidate secreted effector</fullName>
    </submittedName>
</protein>
<dbReference type="AlphaFoldDB" id="A0A914M8E1"/>
<organism evidence="2 3">
    <name type="scientific">Meloidogyne incognita</name>
    <name type="common">Southern root-knot nematode worm</name>
    <name type="synonym">Oxyuris incognita</name>
    <dbReference type="NCBI Taxonomy" id="6306"/>
    <lineage>
        <taxon>Eukaryota</taxon>
        <taxon>Metazoa</taxon>
        <taxon>Ecdysozoa</taxon>
        <taxon>Nematoda</taxon>
        <taxon>Chromadorea</taxon>
        <taxon>Rhabditida</taxon>
        <taxon>Tylenchina</taxon>
        <taxon>Tylenchomorpha</taxon>
        <taxon>Tylenchoidea</taxon>
        <taxon>Meloidogynidae</taxon>
        <taxon>Meloidogyninae</taxon>
        <taxon>Meloidogyne</taxon>
        <taxon>Meloidogyne incognita group</taxon>
    </lineage>
</organism>
<reference evidence="3" key="1">
    <citation type="submission" date="2022-11" db="UniProtKB">
        <authorList>
            <consortium name="WormBaseParasite"/>
        </authorList>
    </citation>
    <scope>IDENTIFICATION</scope>
</reference>
<accession>A0A914M8E1</accession>
<sequence>MRCSNSKRCTSSIFRACKSEISRRRNLIIGFFDRNISMIFFSHDRNIECIIFFNNTSSWTSSRKTSLMIPSSSRNASWTIFFSHDRNTSWTISSRNVSWMISFSNRIISCMIFLSHDRNSYCIILNRNSPWIIFFSDGNSCIISWNISCSIRATSISSSKMVFLIIRSITMALLLIDIHICLWI</sequence>
<keyword evidence="1" id="KW-0472">Membrane</keyword>
<name>A0A914M8E1_MELIC</name>
<evidence type="ECO:0000313" key="3">
    <source>
        <dbReference type="WBParaSite" id="Minc3s01303g22609"/>
    </source>
</evidence>
<evidence type="ECO:0000256" key="1">
    <source>
        <dbReference type="SAM" id="Phobius"/>
    </source>
</evidence>
<dbReference type="Proteomes" id="UP000887563">
    <property type="component" value="Unplaced"/>
</dbReference>